<evidence type="ECO:0000313" key="2">
    <source>
        <dbReference type="Proteomes" id="UP001595715"/>
    </source>
</evidence>
<name>A0ABV8KE30_9BACL</name>
<reference evidence="2" key="1">
    <citation type="journal article" date="2019" name="Int. J. Syst. Evol. Microbiol.">
        <title>The Global Catalogue of Microorganisms (GCM) 10K type strain sequencing project: providing services to taxonomists for standard genome sequencing and annotation.</title>
        <authorList>
            <consortium name="The Broad Institute Genomics Platform"/>
            <consortium name="The Broad Institute Genome Sequencing Center for Infectious Disease"/>
            <person name="Wu L."/>
            <person name="Ma J."/>
        </authorList>
    </citation>
    <scope>NUCLEOTIDE SEQUENCE [LARGE SCALE GENOMIC DNA]</scope>
    <source>
        <strain evidence="2">IBRC-M 10987</strain>
    </source>
</reference>
<protein>
    <submittedName>
        <fullName evidence="1">Uncharacterized protein</fullName>
    </submittedName>
</protein>
<accession>A0ABV8KE30</accession>
<evidence type="ECO:0000313" key="1">
    <source>
        <dbReference type="EMBL" id="MFC4104167.1"/>
    </source>
</evidence>
<dbReference type="EMBL" id="JBHSAM010000036">
    <property type="protein sequence ID" value="MFC4104167.1"/>
    <property type="molecule type" value="Genomic_DNA"/>
</dbReference>
<proteinExistence type="predicted"/>
<keyword evidence="2" id="KW-1185">Reference proteome</keyword>
<organism evidence="1 2">
    <name type="scientific">Paenibacillus xanthanilyticus</name>
    <dbReference type="NCBI Taxonomy" id="1783531"/>
    <lineage>
        <taxon>Bacteria</taxon>
        <taxon>Bacillati</taxon>
        <taxon>Bacillota</taxon>
        <taxon>Bacilli</taxon>
        <taxon>Bacillales</taxon>
        <taxon>Paenibacillaceae</taxon>
        <taxon>Paenibacillus</taxon>
    </lineage>
</organism>
<gene>
    <name evidence="1" type="ORF">ACFOZ8_31560</name>
</gene>
<comment type="caution">
    <text evidence="1">The sequence shown here is derived from an EMBL/GenBank/DDBJ whole genome shotgun (WGS) entry which is preliminary data.</text>
</comment>
<dbReference type="Proteomes" id="UP001595715">
    <property type="component" value="Unassembled WGS sequence"/>
</dbReference>
<sequence length="187" mass="21561">MASRIFSFLDELQHDLFREKLAAIEPKYFELCSGLAGKNEADRIQSIELADYQETLRSALNKAISLADDSSKAIYFEYDLDNDWKSCFYLCNQYNTLEEEDEDWASEWEKHVEGPSHIEFAEIYAEYGFDRSEAAIGNTLYLVARTVVALASVCQTVESHLPISIAFHDQDPIMRIRTTVFHKREVL</sequence>
<dbReference type="RefSeq" id="WP_377722706.1">
    <property type="nucleotide sequence ID" value="NZ_JBHSAM010000036.1"/>
</dbReference>